<evidence type="ECO:0000256" key="12">
    <source>
        <dbReference type="PIRNR" id="PIRNR000168"/>
    </source>
</evidence>
<keyword evidence="9" id="KW-0560">Oxidoreductase</keyword>
<dbReference type="InterPro" id="IPR029320">
    <property type="entry name" value="Acyl-CoA_ox_N"/>
</dbReference>
<evidence type="ECO:0000256" key="4">
    <source>
        <dbReference type="ARBA" id="ARBA00004846"/>
    </source>
</evidence>
<dbReference type="InterPro" id="IPR009100">
    <property type="entry name" value="AcylCoA_DH/oxidase_NM_dom_sf"/>
</dbReference>
<dbReference type="Gene3D" id="2.40.110.10">
    <property type="entry name" value="Butyryl-CoA Dehydrogenase, subunit A, domain 2"/>
    <property type="match status" value="1"/>
</dbReference>
<keyword evidence="6 12" id="KW-0285">Flavoprotein</keyword>
<evidence type="ECO:0000256" key="14">
    <source>
        <dbReference type="PIRSR" id="PIRSR000168-2"/>
    </source>
</evidence>
<sequence>MPDFTDSLKPQYDGQAILEAERNRSPIQVHELSKHLLSRNNFLERQSKIVSILQNDPLFSKRNQLNMSRPDRFHVGLARNKKLRRLAKQYAWDLEDYKMAEYLTDEMSPYHLQHGMFATSVFQQSSDEQRAEWLPAVRDFKVLGCYAQTELGHGSNVRGVEATATYDLKAQQWVLHSPTLTASKWWNGALGRVATHAVVIAQLQIPKKEGTGYDSHGPHQFLCRIRDEKTHQPLDGIVIGDIGPKYGYASMDNGYMLFDNFRIPHSALLCRYSKVDPKTGAFQRQGHPAIVYGTLTATRGAIILNARLVLARAVTIAIRYTSIRRQFQDRDAETSSQEVAVLDYPTVQIRLLPLLATSLALHYTGEAVSDHFKKSAAKIENGDFSALAEMHALSSGLKSLCTQYAADGIETCRRSMGGHGFHGASGLVGINSDYLSKPTVEGDNWMITQQVASYLIKKMDEVVTNTAGKSKDTVVGQFQSFLTAKKPFYTLFQGSEINAKEILNAFEWRSAYLSHEAYQARIVQKKSWTSLLIQLHKLSRAYSEMVLVTNFFNAIQSSNLSIETAKVIEQCFYLYALYTIDNDPRSFSTTGAVADASMDALPDHILDIMSQIRPHAVKLVDAWAIPDYLLNSALGRYDGKVYEDLFHRAHHENPLNKTTFNPHWEDEEIVLGSGDGGKILSKL</sequence>
<dbReference type="GO" id="GO:0005504">
    <property type="term" value="F:fatty acid binding"/>
    <property type="evidence" value="ECO:0007669"/>
    <property type="project" value="TreeGrafter"/>
</dbReference>
<evidence type="ECO:0000256" key="6">
    <source>
        <dbReference type="ARBA" id="ARBA00022630"/>
    </source>
</evidence>
<dbReference type="AlphaFoldDB" id="A0A6A6UFE5"/>
<dbReference type="InterPro" id="IPR046373">
    <property type="entry name" value="Acyl-CoA_Oxase/DH_mid-dom_sf"/>
</dbReference>
<evidence type="ECO:0000256" key="8">
    <source>
        <dbReference type="ARBA" id="ARBA00022832"/>
    </source>
</evidence>
<dbReference type="FunFam" id="1.20.140.10:FF:000015">
    <property type="entry name" value="Acyl-coenzyme A oxidase"/>
    <property type="match status" value="1"/>
</dbReference>
<dbReference type="GO" id="GO:0005777">
    <property type="term" value="C:peroxisome"/>
    <property type="evidence" value="ECO:0007669"/>
    <property type="project" value="UniProtKB-SubCell"/>
</dbReference>
<dbReference type="InterPro" id="IPR002655">
    <property type="entry name" value="Acyl-CoA_oxidase_C"/>
</dbReference>
<dbReference type="InterPro" id="IPR055060">
    <property type="entry name" value="ACOX_C_alpha1"/>
</dbReference>
<evidence type="ECO:0000256" key="13">
    <source>
        <dbReference type="PIRSR" id="PIRSR000168-1"/>
    </source>
</evidence>
<keyword evidence="10" id="KW-0443">Lipid metabolism</keyword>
<evidence type="ECO:0000259" key="17">
    <source>
        <dbReference type="Pfam" id="PF22924"/>
    </source>
</evidence>
<dbReference type="Pfam" id="PF01756">
    <property type="entry name" value="ACOX"/>
    <property type="match status" value="1"/>
</dbReference>
<protein>
    <recommendedName>
        <fullName evidence="12">Acyl-coenzyme A oxidase</fullName>
    </recommendedName>
</protein>
<evidence type="ECO:0000256" key="3">
    <source>
        <dbReference type="ARBA" id="ARBA00004275"/>
    </source>
</evidence>
<dbReference type="FunFam" id="2.40.110.10:FF:000003">
    <property type="entry name" value="Acyl-coenzyme A oxidase"/>
    <property type="match status" value="1"/>
</dbReference>
<feature type="domain" description="Acyl-CoA oxidase C-terminal" evidence="15">
    <location>
        <begin position="499"/>
        <end position="666"/>
    </location>
</feature>
<dbReference type="InterPro" id="IPR037069">
    <property type="entry name" value="AcylCoA_DH/ox_N_sf"/>
</dbReference>
<dbReference type="GO" id="GO:0055088">
    <property type="term" value="P:lipid homeostasis"/>
    <property type="evidence" value="ECO:0007669"/>
    <property type="project" value="TreeGrafter"/>
</dbReference>
<organism evidence="18 19">
    <name type="scientific">Microthyrium microscopicum</name>
    <dbReference type="NCBI Taxonomy" id="703497"/>
    <lineage>
        <taxon>Eukaryota</taxon>
        <taxon>Fungi</taxon>
        <taxon>Dikarya</taxon>
        <taxon>Ascomycota</taxon>
        <taxon>Pezizomycotina</taxon>
        <taxon>Dothideomycetes</taxon>
        <taxon>Dothideomycetes incertae sedis</taxon>
        <taxon>Microthyriales</taxon>
        <taxon>Microthyriaceae</taxon>
        <taxon>Microthyrium</taxon>
    </lineage>
</organism>
<evidence type="ECO:0000313" key="19">
    <source>
        <dbReference type="Proteomes" id="UP000799302"/>
    </source>
</evidence>
<dbReference type="UniPathway" id="UPA00661"/>
<dbReference type="Pfam" id="PF22924">
    <property type="entry name" value="ACOX_C_alpha1"/>
    <property type="match status" value="1"/>
</dbReference>
<evidence type="ECO:0000313" key="18">
    <source>
        <dbReference type="EMBL" id="KAF2671005.1"/>
    </source>
</evidence>
<gene>
    <name evidence="18" type="ORF">BT63DRAFT_423266</name>
</gene>
<feature type="binding site" evidence="14">
    <location>
        <position position="149"/>
    </location>
    <ligand>
        <name>FAD</name>
        <dbReference type="ChEBI" id="CHEBI:57692"/>
    </ligand>
</feature>
<keyword evidence="8" id="KW-0276">Fatty acid metabolism</keyword>
<evidence type="ECO:0000256" key="11">
    <source>
        <dbReference type="ARBA" id="ARBA00023140"/>
    </source>
</evidence>
<dbReference type="GO" id="GO:0003997">
    <property type="term" value="F:acyl-CoA oxidase activity"/>
    <property type="evidence" value="ECO:0007669"/>
    <property type="project" value="UniProtKB-EC"/>
</dbReference>
<keyword evidence="7 12" id="KW-0274">FAD</keyword>
<evidence type="ECO:0000256" key="9">
    <source>
        <dbReference type="ARBA" id="ARBA00023002"/>
    </source>
</evidence>
<dbReference type="EMBL" id="MU004233">
    <property type="protein sequence ID" value="KAF2671005.1"/>
    <property type="molecule type" value="Genomic_DNA"/>
</dbReference>
<reference evidence="18" key="1">
    <citation type="journal article" date="2020" name="Stud. Mycol.">
        <title>101 Dothideomycetes genomes: a test case for predicting lifestyles and emergence of pathogens.</title>
        <authorList>
            <person name="Haridas S."/>
            <person name="Albert R."/>
            <person name="Binder M."/>
            <person name="Bloem J."/>
            <person name="Labutti K."/>
            <person name="Salamov A."/>
            <person name="Andreopoulos B."/>
            <person name="Baker S."/>
            <person name="Barry K."/>
            <person name="Bills G."/>
            <person name="Bluhm B."/>
            <person name="Cannon C."/>
            <person name="Castanera R."/>
            <person name="Culley D."/>
            <person name="Daum C."/>
            <person name="Ezra D."/>
            <person name="Gonzalez J."/>
            <person name="Henrissat B."/>
            <person name="Kuo A."/>
            <person name="Liang C."/>
            <person name="Lipzen A."/>
            <person name="Lutzoni F."/>
            <person name="Magnuson J."/>
            <person name="Mondo S."/>
            <person name="Nolan M."/>
            <person name="Ohm R."/>
            <person name="Pangilinan J."/>
            <person name="Park H.-J."/>
            <person name="Ramirez L."/>
            <person name="Alfaro M."/>
            <person name="Sun H."/>
            <person name="Tritt A."/>
            <person name="Yoshinaga Y."/>
            <person name="Zwiers L.-H."/>
            <person name="Turgeon B."/>
            <person name="Goodwin S."/>
            <person name="Spatafora J."/>
            <person name="Crous P."/>
            <person name="Grigoriev I."/>
        </authorList>
    </citation>
    <scope>NUCLEOTIDE SEQUENCE</scope>
    <source>
        <strain evidence="18">CBS 115976</strain>
    </source>
</reference>
<dbReference type="PIRSF" id="PIRSF000168">
    <property type="entry name" value="Acyl-CoA_oxidase"/>
    <property type="match status" value="1"/>
</dbReference>
<name>A0A6A6UFE5_9PEZI</name>
<keyword evidence="11" id="KW-0576">Peroxisome</keyword>
<feature type="domain" description="Acyl-coenzyme A oxidase N-terminal" evidence="16">
    <location>
        <begin position="29"/>
        <end position="142"/>
    </location>
</feature>
<dbReference type="PANTHER" id="PTHR10909:SF250">
    <property type="entry name" value="PEROXISOMAL ACYL-COENZYME A OXIDASE 1"/>
    <property type="match status" value="1"/>
</dbReference>
<comment type="similarity">
    <text evidence="5 12">Belongs to the acyl-CoA oxidase family.</text>
</comment>
<evidence type="ECO:0000256" key="7">
    <source>
        <dbReference type="ARBA" id="ARBA00022827"/>
    </source>
</evidence>
<proteinExistence type="inferred from homology"/>
<dbReference type="InterPro" id="IPR036250">
    <property type="entry name" value="AcylCo_DH-like_C"/>
</dbReference>
<evidence type="ECO:0000259" key="15">
    <source>
        <dbReference type="Pfam" id="PF01756"/>
    </source>
</evidence>
<evidence type="ECO:0000256" key="2">
    <source>
        <dbReference type="ARBA" id="ARBA00001974"/>
    </source>
</evidence>
<comment type="catalytic activity">
    <reaction evidence="1">
        <text>a 2,3-saturated acyl-CoA + O2 = a (2E)-enoyl-CoA + H2O2</text>
        <dbReference type="Rhea" id="RHEA:38959"/>
        <dbReference type="ChEBI" id="CHEBI:15379"/>
        <dbReference type="ChEBI" id="CHEBI:16240"/>
        <dbReference type="ChEBI" id="CHEBI:58856"/>
        <dbReference type="ChEBI" id="CHEBI:65111"/>
        <dbReference type="EC" id="1.3.3.6"/>
    </reaction>
</comment>
<dbReference type="GO" id="GO:0071949">
    <property type="term" value="F:FAD binding"/>
    <property type="evidence" value="ECO:0007669"/>
    <property type="project" value="InterPro"/>
</dbReference>
<dbReference type="InterPro" id="IPR012258">
    <property type="entry name" value="Acyl-CoA_oxidase"/>
</dbReference>
<dbReference type="SUPFAM" id="SSF56645">
    <property type="entry name" value="Acyl-CoA dehydrogenase NM domain-like"/>
    <property type="match status" value="1"/>
</dbReference>
<dbReference type="FunFam" id="1.20.140.10:FF:000013">
    <property type="entry name" value="Acyl-coenzyme A oxidase"/>
    <property type="match status" value="1"/>
</dbReference>
<dbReference type="SUPFAM" id="SSF47203">
    <property type="entry name" value="Acyl-CoA dehydrogenase C-terminal domain-like"/>
    <property type="match status" value="2"/>
</dbReference>
<evidence type="ECO:0000256" key="5">
    <source>
        <dbReference type="ARBA" id="ARBA00006288"/>
    </source>
</evidence>
<evidence type="ECO:0000256" key="1">
    <source>
        <dbReference type="ARBA" id="ARBA00001201"/>
    </source>
</evidence>
<dbReference type="Pfam" id="PF14749">
    <property type="entry name" value="Acyl-CoA_ox_N"/>
    <property type="match status" value="1"/>
</dbReference>
<dbReference type="Gene3D" id="1.20.140.10">
    <property type="entry name" value="Butyryl-CoA Dehydrogenase, subunit A, domain 3"/>
    <property type="match status" value="2"/>
</dbReference>
<dbReference type="Gene3D" id="1.10.540.10">
    <property type="entry name" value="Acyl-CoA dehydrogenase/oxidase, N-terminal domain"/>
    <property type="match status" value="1"/>
</dbReference>
<dbReference type="OrthoDB" id="538336at2759"/>
<keyword evidence="19" id="KW-1185">Reference proteome</keyword>
<comment type="pathway">
    <text evidence="4">Lipid metabolism; peroxisomal fatty acid beta-oxidation.</text>
</comment>
<comment type="cofactor">
    <cofactor evidence="2">
        <name>FAD</name>
        <dbReference type="ChEBI" id="CHEBI:57692"/>
    </cofactor>
</comment>
<comment type="subcellular location">
    <subcellularLocation>
        <location evidence="3">Peroxisome</location>
    </subcellularLocation>
</comment>
<accession>A0A6A6UFE5</accession>
<feature type="domain" description="Acyl-CoA oxidase C-alpha1" evidence="17">
    <location>
        <begin position="292"/>
        <end position="456"/>
    </location>
</feature>
<dbReference type="GO" id="GO:0033540">
    <property type="term" value="P:fatty acid beta-oxidation using acyl-CoA oxidase"/>
    <property type="evidence" value="ECO:0007669"/>
    <property type="project" value="UniProtKB-UniPathway"/>
</dbReference>
<evidence type="ECO:0000256" key="10">
    <source>
        <dbReference type="ARBA" id="ARBA00023098"/>
    </source>
</evidence>
<dbReference type="Proteomes" id="UP000799302">
    <property type="component" value="Unassembled WGS sequence"/>
</dbReference>
<feature type="binding site" evidence="14">
    <location>
        <position position="188"/>
    </location>
    <ligand>
        <name>FAD</name>
        <dbReference type="ChEBI" id="CHEBI:57692"/>
    </ligand>
</feature>
<evidence type="ECO:0000259" key="16">
    <source>
        <dbReference type="Pfam" id="PF14749"/>
    </source>
</evidence>
<feature type="active site" description="Proton acceptor" evidence="13">
    <location>
        <position position="441"/>
    </location>
</feature>
<dbReference type="PANTHER" id="PTHR10909">
    <property type="entry name" value="ELECTRON TRANSPORT OXIDOREDUCTASE"/>
    <property type="match status" value="1"/>
</dbReference>